<accession>A0AAE0C3R0</accession>
<evidence type="ECO:0000256" key="1">
    <source>
        <dbReference type="PROSITE-ProRule" id="PRU00024"/>
    </source>
</evidence>
<dbReference type="SUPFAM" id="SSF57845">
    <property type="entry name" value="B-box zinc-binding domain"/>
    <property type="match status" value="1"/>
</dbReference>
<keyword evidence="1" id="KW-0479">Metal-binding</keyword>
<dbReference type="Pfam" id="PF00643">
    <property type="entry name" value="zf-B_box"/>
    <property type="match status" value="1"/>
</dbReference>
<keyword evidence="1" id="KW-0862">Zinc</keyword>
<keyword evidence="1" id="KW-0863">Zinc-finger</keyword>
<dbReference type="EMBL" id="LGRX02029163">
    <property type="protein sequence ID" value="KAK3247188.1"/>
    <property type="molecule type" value="Genomic_DNA"/>
</dbReference>
<organism evidence="5 6">
    <name type="scientific">Cymbomonas tetramitiformis</name>
    <dbReference type="NCBI Taxonomy" id="36881"/>
    <lineage>
        <taxon>Eukaryota</taxon>
        <taxon>Viridiplantae</taxon>
        <taxon>Chlorophyta</taxon>
        <taxon>Pyramimonadophyceae</taxon>
        <taxon>Pyramimonadales</taxon>
        <taxon>Pyramimonadaceae</taxon>
        <taxon>Cymbomonas</taxon>
    </lineage>
</organism>
<feature type="domain" description="B box-type" evidence="4">
    <location>
        <begin position="110"/>
        <end position="153"/>
    </location>
</feature>
<keyword evidence="6" id="KW-1185">Reference proteome</keyword>
<dbReference type="AlphaFoldDB" id="A0AAE0C3R0"/>
<dbReference type="InterPro" id="IPR047153">
    <property type="entry name" value="TRIM45/56/19-like"/>
</dbReference>
<name>A0AAE0C3R0_9CHLO</name>
<feature type="coiled-coil region" evidence="2">
    <location>
        <begin position="226"/>
        <end position="260"/>
    </location>
</feature>
<dbReference type="PROSITE" id="PS50119">
    <property type="entry name" value="ZF_BBOX"/>
    <property type="match status" value="2"/>
</dbReference>
<dbReference type="SMART" id="SM00336">
    <property type="entry name" value="BBOX"/>
    <property type="match status" value="2"/>
</dbReference>
<dbReference type="Gene3D" id="3.30.160.60">
    <property type="entry name" value="Classic Zinc Finger"/>
    <property type="match status" value="1"/>
</dbReference>
<reference evidence="5 6" key="1">
    <citation type="journal article" date="2015" name="Genome Biol. Evol.">
        <title>Comparative Genomics of a Bacterivorous Green Alga Reveals Evolutionary Causalities and Consequences of Phago-Mixotrophic Mode of Nutrition.</title>
        <authorList>
            <person name="Burns J.A."/>
            <person name="Paasch A."/>
            <person name="Narechania A."/>
            <person name="Kim E."/>
        </authorList>
    </citation>
    <scope>NUCLEOTIDE SEQUENCE [LARGE SCALE GENOMIC DNA]</scope>
    <source>
        <strain evidence="5 6">PLY_AMNH</strain>
    </source>
</reference>
<gene>
    <name evidence="5" type="ORF">CYMTET_43306</name>
</gene>
<comment type="caution">
    <text evidence="5">The sequence shown here is derived from an EMBL/GenBank/DDBJ whole genome shotgun (WGS) entry which is preliminary data.</text>
</comment>
<dbReference type="CDD" id="cd19756">
    <property type="entry name" value="Bbox2"/>
    <property type="match status" value="1"/>
</dbReference>
<dbReference type="Pfam" id="PF22586">
    <property type="entry name" value="ANCHR-like_BBOX"/>
    <property type="match status" value="1"/>
</dbReference>
<dbReference type="Proteomes" id="UP001190700">
    <property type="component" value="Unassembled WGS sequence"/>
</dbReference>
<dbReference type="InterPro" id="IPR000315">
    <property type="entry name" value="Znf_B-box"/>
</dbReference>
<evidence type="ECO:0000313" key="5">
    <source>
        <dbReference type="EMBL" id="KAK3247188.1"/>
    </source>
</evidence>
<feature type="compositionally biased region" description="Low complexity" evidence="3">
    <location>
        <begin position="685"/>
        <end position="694"/>
    </location>
</feature>
<evidence type="ECO:0000259" key="4">
    <source>
        <dbReference type="PROSITE" id="PS50119"/>
    </source>
</evidence>
<evidence type="ECO:0000313" key="6">
    <source>
        <dbReference type="Proteomes" id="UP001190700"/>
    </source>
</evidence>
<proteinExistence type="predicted"/>
<protein>
    <recommendedName>
        <fullName evidence="4">B box-type domain-containing protein</fullName>
    </recommendedName>
</protein>
<dbReference type="PANTHER" id="PTHR25462:SF296">
    <property type="entry name" value="MEIOTIC P26, ISOFORM F"/>
    <property type="match status" value="1"/>
</dbReference>
<dbReference type="PANTHER" id="PTHR25462">
    <property type="entry name" value="BONUS, ISOFORM C-RELATED"/>
    <property type="match status" value="1"/>
</dbReference>
<feature type="region of interest" description="Disordered" evidence="3">
    <location>
        <begin position="681"/>
        <end position="700"/>
    </location>
</feature>
<feature type="domain" description="B box-type" evidence="4">
    <location>
        <begin position="59"/>
        <end position="104"/>
    </location>
</feature>
<evidence type="ECO:0000256" key="3">
    <source>
        <dbReference type="SAM" id="MobiDB-lite"/>
    </source>
</evidence>
<sequence>MCEGCVPRNDPALDERKAFIHCPKCNEQPAEILKHAATTGDVPVVPDVRLSRIVQLILHSKHLCDNCGELAELTCETCANSFCRTCFDRTHAFEVFKNHKSVPLAHADMSRLPDCPQHGEGQPLEFWCTVCKVGVCQVCLLKGSHKGHHYLPIAEVRQTSYEDMKLTLRNTKNYKAALEVAVENVECEKQKLDGAYELVTKAIEVNFAAIQAAVAQRKDALLSDSLNLFNLKLETLEKEKSSLETELDRTNEAIGRAEAVVAYSNDLELVNQKSLVSTRLSAVTASPVPTKCEEGNMHVALFDHLSTAIAGYGAIKGNQSTAEIAHKKQLQGLVNEADKILSKRVVNTSAKAKAPPPTADGPKSAEEMVWQGHVFRRRAVPDFSAVSVRDFDAADVGSLAAPRGRRGRAVNPRTCPIRCGCAGHAGLEPVLSASSCPVGAGAPPVCGISLPVAPSIALLPGRLCPEPTGPFNGGCRLGLDPGSCGRRRDLPQACHGVGSLAPRHGPNLLAVPAAIAAVTVSDGDAVRVQDLDRASRLRGGFAALAAPRTEFAEKLDYVFAYGEELAKLLRAHAFKSTVGLTLDGPEAESDFAVLLASGKYGTSHGGGAGEVVVARPPPAPSTPSASGDMRYKWELEPPPQHGEPQDVAKMSARLNTVLPSAHGRDPPPRCLRVWTVVAHRRHRSVSTSSTMTTPRIDRLS</sequence>
<evidence type="ECO:0000256" key="2">
    <source>
        <dbReference type="SAM" id="Coils"/>
    </source>
</evidence>
<dbReference type="GO" id="GO:0008270">
    <property type="term" value="F:zinc ion binding"/>
    <property type="evidence" value="ECO:0007669"/>
    <property type="project" value="UniProtKB-KW"/>
</dbReference>
<keyword evidence="2" id="KW-0175">Coiled coil</keyword>